<dbReference type="SUPFAM" id="SSF56300">
    <property type="entry name" value="Metallo-dependent phosphatases"/>
    <property type="match status" value="1"/>
</dbReference>
<dbReference type="InterPro" id="IPR004843">
    <property type="entry name" value="Calcineurin-like_PHP"/>
</dbReference>
<evidence type="ECO:0000259" key="5">
    <source>
        <dbReference type="Pfam" id="PF00149"/>
    </source>
</evidence>
<dbReference type="Gene3D" id="3.60.21.10">
    <property type="match status" value="1"/>
</dbReference>
<evidence type="ECO:0000256" key="3">
    <source>
        <dbReference type="ARBA" id="ARBA00023004"/>
    </source>
</evidence>
<dbReference type="InterPro" id="IPR026575">
    <property type="entry name" value="GpdQ/CpdA-like"/>
</dbReference>
<proteinExistence type="inferred from homology"/>
<dbReference type="RefSeq" id="WP_197534260.1">
    <property type="nucleotide sequence ID" value="NZ_CP036276.1"/>
</dbReference>
<evidence type="ECO:0000313" key="7">
    <source>
        <dbReference type="Proteomes" id="UP000319383"/>
    </source>
</evidence>
<name>A0A517ZRG0_9PLAN</name>
<evidence type="ECO:0000256" key="2">
    <source>
        <dbReference type="ARBA" id="ARBA00022801"/>
    </source>
</evidence>
<dbReference type="KEGG" id="sdyn:Mal52_35360"/>
<feature type="domain" description="Calcineurin-like phosphoesterase" evidence="5">
    <location>
        <begin position="4"/>
        <end position="197"/>
    </location>
</feature>
<dbReference type="PANTHER" id="PTHR42988">
    <property type="entry name" value="PHOSPHOHYDROLASE"/>
    <property type="match status" value="1"/>
</dbReference>
<dbReference type="Proteomes" id="UP000319383">
    <property type="component" value="Chromosome"/>
</dbReference>
<dbReference type="InterPro" id="IPR050884">
    <property type="entry name" value="CNP_phosphodiesterase-III"/>
</dbReference>
<protein>
    <submittedName>
        <fullName evidence="6">3',5'-cyclic adenosine monophosphate phosphodiesterase CpdA</fullName>
        <ecNumber evidence="6">3.1.4.17</ecNumber>
    </submittedName>
</protein>
<dbReference type="CDD" id="cd07402">
    <property type="entry name" value="MPP_GpdQ"/>
    <property type="match status" value="1"/>
</dbReference>
<reference evidence="6 7" key="1">
    <citation type="submission" date="2019-02" db="EMBL/GenBank/DDBJ databases">
        <title>Deep-cultivation of Planctomycetes and their phenomic and genomic characterization uncovers novel biology.</title>
        <authorList>
            <person name="Wiegand S."/>
            <person name="Jogler M."/>
            <person name="Boedeker C."/>
            <person name="Pinto D."/>
            <person name="Vollmers J."/>
            <person name="Rivas-Marin E."/>
            <person name="Kohn T."/>
            <person name="Peeters S.H."/>
            <person name="Heuer A."/>
            <person name="Rast P."/>
            <person name="Oberbeckmann S."/>
            <person name="Bunk B."/>
            <person name="Jeske O."/>
            <person name="Meyerdierks A."/>
            <person name="Storesund J.E."/>
            <person name="Kallscheuer N."/>
            <person name="Luecker S."/>
            <person name="Lage O.M."/>
            <person name="Pohl T."/>
            <person name="Merkel B.J."/>
            <person name="Hornburger P."/>
            <person name="Mueller R.-W."/>
            <person name="Bruemmer F."/>
            <person name="Labrenz M."/>
            <person name="Spormann A.M."/>
            <person name="Op den Camp H."/>
            <person name="Overmann J."/>
            <person name="Amann R."/>
            <person name="Jetten M.S.M."/>
            <person name="Mascher T."/>
            <person name="Medema M.H."/>
            <person name="Devos D.P."/>
            <person name="Kaster A.-K."/>
            <person name="Ovreas L."/>
            <person name="Rohde M."/>
            <person name="Galperin M.Y."/>
            <person name="Jogler C."/>
        </authorList>
    </citation>
    <scope>NUCLEOTIDE SEQUENCE [LARGE SCALE GENOMIC DNA]</scope>
    <source>
        <strain evidence="6 7">Mal52</strain>
    </source>
</reference>
<evidence type="ECO:0000256" key="1">
    <source>
        <dbReference type="ARBA" id="ARBA00022723"/>
    </source>
</evidence>
<dbReference type="AlphaFoldDB" id="A0A517ZRG0"/>
<dbReference type="GO" id="GO:0046872">
    <property type="term" value="F:metal ion binding"/>
    <property type="evidence" value="ECO:0007669"/>
    <property type="project" value="UniProtKB-KW"/>
</dbReference>
<organism evidence="6 7">
    <name type="scientific">Symmachiella dynata</name>
    <dbReference type="NCBI Taxonomy" id="2527995"/>
    <lineage>
        <taxon>Bacteria</taxon>
        <taxon>Pseudomonadati</taxon>
        <taxon>Planctomycetota</taxon>
        <taxon>Planctomycetia</taxon>
        <taxon>Planctomycetales</taxon>
        <taxon>Planctomycetaceae</taxon>
        <taxon>Symmachiella</taxon>
    </lineage>
</organism>
<dbReference type="EC" id="3.1.4.17" evidence="6"/>
<evidence type="ECO:0000313" key="6">
    <source>
        <dbReference type="EMBL" id="QDU45048.1"/>
    </source>
</evidence>
<dbReference type="GO" id="GO:0004114">
    <property type="term" value="F:3',5'-cyclic-nucleotide phosphodiesterase activity"/>
    <property type="evidence" value="ECO:0007669"/>
    <property type="project" value="UniProtKB-EC"/>
</dbReference>
<dbReference type="InterPro" id="IPR029052">
    <property type="entry name" value="Metallo-depent_PP-like"/>
</dbReference>
<evidence type="ECO:0000256" key="4">
    <source>
        <dbReference type="ARBA" id="ARBA00025742"/>
    </source>
</evidence>
<comment type="similarity">
    <text evidence="4">Belongs to the cyclic nucleotide phosphodiesterase class-III family.</text>
</comment>
<dbReference type="PANTHER" id="PTHR42988:SF2">
    <property type="entry name" value="CYCLIC NUCLEOTIDE PHOSPHODIESTERASE CBUA0032-RELATED"/>
    <property type="match status" value="1"/>
</dbReference>
<dbReference type="Pfam" id="PF00149">
    <property type="entry name" value="Metallophos"/>
    <property type="match status" value="1"/>
</dbReference>
<keyword evidence="7" id="KW-1185">Reference proteome</keyword>
<keyword evidence="2 6" id="KW-0378">Hydrolase</keyword>
<keyword evidence="3" id="KW-0408">Iron</keyword>
<dbReference type="EMBL" id="CP036276">
    <property type="protein sequence ID" value="QDU45048.1"/>
    <property type="molecule type" value="Genomic_DNA"/>
</dbReference>
<keyword evidence="1" id="KW-0479">Metal-binding</keyword>
<accession>A0A517ZRG0</accession>
<gene>
    <name evidence="6" type="primary">cpdA_2</name>
    <name evidence="6" type="ORF">Mal52_35360</name>
</gene>
<sequence>MTTQILQLSDFHLLKNRADELRGVPTADCLMDLLTLVRTNYSAADLFVFTGDIAAYGDVEAYQQTRELFADLLPRCVMIPGNHDDSDLMREVLPERIAGSSGPVTFACDVAGWRMIGLDSHVAGAVHGELSGEQIAWLADELSQHADQPTLLFMHHPPISVASVWLDRIMLRNANELAEVLHAAPQVRGIFCGHVHQEFSGMLSAIPVHTTPATAIQFSPHTEELEFDHLPPGFRVIELDGDAMHTHIVRLPELKYPAT</sequence>